<evidence type="ECO:0000313" key="8">
    <source>
        <dbReference type="EMBL" id="MBC2650308.1"/>
    </source>
</evidence>
<dbReference type="InterPro" id="IPR051162">
    <property type="entry name" value="T4SS_component"/>
</dbReference>
<dbReference type="RefSeq" id="WP_185681714.1">
    <property type="nucleotide sequence ID" value="NZ_JACLAU010000001.1"/>
</dbReference>
<keyword evidence="2" id="KW-0547">Nucleotide-binding</keyword>
<evidence type="ECO:0000256" key="3">
    <source>
        <dbReference type="ARBA" id="ARBA00022840"/>
    </source>
</evidence>
<dbReference type="InterPro" id="IPR027417">
    <property type="entry name" value="P-loop_NTPase"/>
</dbReference>
<keyword evidence="9" id="KW-1185">Reference proteome</keyword>
<evidence type="ECO:0000256" key="1">
    <source>
        <dbReference type="ARBA" id="ARBA00006512"/>
    </source>
</evidence>
<reference evidence="8 9" key="1">
    <citation type="submission" date="2020-08" db="EMBL/GenBank/DDBJ databases">
        <title>The genome sequence of Novosphingobium flavum 4Y4.</title>
        <authorList>
            <person name="Liu Y."/>
        </authorList>
    </citation>
    <scope>NUCLEOTIDE SEQUENCE [LARGE SCALE GENOMIC DNA]</scope>
    <source>
        <strain evidence="8 9">4Y4</strain>
    </source>
</reference>
<dbReference type="Pfam" id="PF19044">
    <property type="entry name" value="P-loop_TraG"/>
    <property type="match status" value="1"/>
</dbReference>
<sequence>MSAAAAFRGPAAWWRREARAGDRLPYAALVDPRTLRLRDGSLLQALQITGLPFETAEADQLDHLLAVRDVMLRAALDSSFVLYHHVVRRRVEVEAGGTFANPFAGALDRAWQDRLRQRRLFVNDQYLTLVRRPPRGKTGWPERIGRWFGRGLQRGSGRADPVTDLAPQRELDAAMQALASGLAAYGARPLGAYATPHGEANELLELLSLLYNGELKPVLTPAEGTDIGHHLPYARVSFGLDAVETRSGGWRDFAGLLGVKEYPPTTRAGILDGVLRLESECVLTESFAPVDRQIARERIDLSVRRLRAADDDTATERREMLLAKDALVSGQTGFGDHHLSLLVRAPSLPALDLAVAEAATVLGETGAVVVREDVNLEPGFWAQFPGNEDFAVRRALISTGNAAGFLSLHGFPLGQSGGNHWGEAIALFETTAGTPYFFNFHEGDLGHFTAIGPSGSGKTVAMNFLMAQAQKVRPRTVLFDKDRGSEIFVRALGGHYARIEPGQPTGFNPLRLQDTAANRAFLAEWLAALVAPRDSEEQALIAAAVDIAFQNDPALRRLRHFHELLAGRRRPEEGDLASRLRPWIHEGPHAWLFDNEVDALDLDQAVLGFDMTALLDSPVLRTPTMMYLFHRIDQRLDGEPAMIVIDEGWKALDDAVFAARIRDWLKTLRKRNAVVGFATQSARDALDSRIASAIVEQTATQIFLPNAKARAEDYCDGFGLSAHELELIRALPAAGRCFLVRHAQHSVVVRLDLSGEPALLTVLSGREASVRRLDHLRETLGDHPGQWYEPLTGAPWMGAGA</sequence>
<name>A0A7X1F4Q5_9SPHN</name>
<feature type="domain" description="CagE TrbE VirB component of type IV transporter system central" evidence="6">
    <location>
        <begin position="190"/>
        <end position="393"/>
    </location>
</feature>
<keyword evidence="3" id="KW-0067">ATP-binding</keyword>
<dbReference type="NCBIfam" id="TIGR00929">
    <property type="entry name" value="VirB4_CagE"/>
    <property type="match status" value="1"/>
</dbReference>
<dbReference type="InterPro" id="IPR004346">
    <property type="entry name" value="CagE_TrbE_VirB"/>
</dbReference>
<accession>A0A7X1F4Q5</accession>
<protein>
    <recommendedName>
        <fullName evidence="5">Type IV secretion system protein virB4</fullName>
    </recommendedName>
</protein>
<evidence type="ECO:0000256" key="4">
    <source>
        <dbReference type="ARBA" id="ARBA00023026"/>
    </source>
</evidence>
<feature type="domain" description="TraG P-loop" evidence="7">
    <location>
        <begin position="578"/>
        <end position="708"/>
    </location>
</feature>
<comment type="caution">
    <text evidence="8">The sequence shown here is derived from an EMBL/GenBank/DDBJ whole genome shotgun (WGS) entry which is preliminary data.</text>
</comment>
<dbReference type="Gene3D" id="3.40.50.300">
    <property type="entry name" value="P-loop containing nucleotide triphosphate hydrolases"/>
    <property type="match status" value="1"/>
</dbReference>
<evidence type="ECO:0000256" key="2">
    <source>
        <dbReference type="ARBA" id="ARBA00022741"/>
    </source>
</evidence>
<dbReference type="Pfam" id="PF03135">
    <property type="entry name" value="CagE_TrbE_VirB"/>
    <property type="match status" value="1"/>
</dbReference>
<gene>
    <name evidence="8" type="ORF">H7F49_01150</name>
</gene>
<dbReference type="PANTHER" id="PTHR30121:SF12">
    <property type="entry name" value="TYPE IV SECRETION SYSTEM PROTEIN CAGE"/>
    <property type="match status" value="1"/>
</dbReference>
<evidence type="ECO:0000259" key="7">
    <source>
        <dbReference type="Pfam" id="PF19044"/>
    </source>
</evidence>
<proteinExistence type="inferred from homology"/>
<dbReference type="InterPro" id="IPR018145">
    <property type="entry name" value="CagE_TrbE_VirB_cntrl_dom"/>
</dbReference>
<dbReference type="Proteomes" id="UP000520156">
    <property type="component" value="Unassembled WGS sequence"/>
</dbReference>
<evidence type="ECO:0000259" key="6">
    <source>
        <dbReference type="Pfam" id="PF03135"/>
    </source>
</evidence>
<dbReference type="GO" id="GO:0005524">
    <property type="term" value="F:ATP binding"/>
    <property type="evidence" value="ECO:0007669"/>
    <property type="project" value="UniProtKB-KW"/>
</dbReference>
<dbReference type="SUPFAM" id="SSF52540">
    <property type="entry name" value="P-loop containing nucleoside triphosphate hydrolases"/>
    <property type="match status" value="1"/>
</dbReference>
<dbReference type="InterPro" id="IPR043964">
    <property type="entry name" value="P-loop_TraG"/>
</dbReference>
<dbReference type="EMBL" id="JACLAU010000001">
    <property type="protein sequence ID" value="MBC2650308.1"/>
    <property type="molecule type" value="Genomic_DNA"/>
</dbReference>
<dbReference type="AlphaFoldDB" id="A0A7X1F4Q5"/>
<comment type="similarity">
    <text evidence="1">Belongs to the TrbE/VirB4 family.</text>
</comment>
<evidence type="ECO:0000256" key="5">
    <source>
        <dbReference type="ARBA" id="ARBA00023635"/>
    </source>
</evidence>
<keyword evidence="4" id="KW-0843">Virulence</keyword>
<evidence type="ECO:0000313" key="9">
    <source>
        <dbReference type="Proteomes" id="UP000520156"/>
    </source>
</evidence>
<organism evidence="8 9">
    <name type="scientific">Novosphingobium aerophilum</name>
    <dbReference type="NCBI Taxonomy" id="2839843"/>
    <lineage>
        <taxon>Bacteria</taxon>
        <taxon>Pseudomonadati</taxon>
        <taxon>Pseudomonadota</taxon>
        <taxon>Alphaproteobacteria</taxon>
        <taxon>Sphingomonadales</taxon>
        <taxon>Sphingomonadaceae</taxon>
        <taxon>Novosphingobium</taxon>
    </lineage>
</organism>
<dbReference type="PANTHER" id="PTHR30121">
    <property type="entry name" value="UNCHARACTERIZED PROTEIN YJGR-RELATED"/>
    <property type="match status" value="1"/>
</dbReference>